<evidence type="ECO:0008006" key="5">
    <source>
        <dbReference type="Google" id="ProtNLM"/>
    </source>
</evidence>
<accession>A0A0L0G4K4</accession>
<protein>
    <recommendedName>
        <fullName evidence="5">PHD-type domain-containing protein</fullName>
    </recommendedName>
</protein>
<feature type="region of interest" description="Disordered" evidence="2">
    <location>
        <begin position="94"/>
        <end position="259"/>
    </location>
</feature>
<organism evidence="3 4">
    <name type="scientific">Sphaeroforma arctica JP610</name>
    <dbReference type="NCBI Taxonomy" id="667725"/>
    <lineage>
        <taxon>Eukaryota</taxon>
        <taxon>Ichthyosporea</taxon>
        <taxon>Ichthyophonida</taxon>
        <taxon>Sphaeroforma</taxon>
    </lineage>
</organism>
<keyword evidence="4" id="KW-1185">Reference proteome</keyword>
<feature type="compositionally biased region" description="Basic and acidic residues" evidence="2">
    <location>
        <begin position="131"/>
        <end position="154"/>
    </location>
</feature>
<dbReference type="Proteomes" id="UP000054560">
    <property type="component" value="Unassembled WGS sequence"/>
</dbReference>
<dbReference type="GeneID" id="25905086"/>
<evidence type="ECO:0000313" key="4">
    <source>
        <dbReference type="Proteomes" id="UP000054560"/>
    </source>
</evidence>
<dbReference type="Gene3D" id="3.30.40.10">
    <property type="entry name" value="Zinc/RING finger domain, C3HC4 (zinc finger)"/>
    <property type="match status" value="1"/>
</dbReference>
<feature type="compositionally biased region" description="Polar residues" evidence="2">
    <location>
        <begin position="242"/>
        <end position="258"/>
    </location>
</feature>
<dbReference type="InterPro" id="IPR013083">
    <property type="entry name" value="Znf_RING/FYVE/PHD"/>
</dbReference>
<dbReference type="STRING" id="667725.A0A0L0G4K4"/>
<gene>
    <name evidence="3" type="ORF">SARC_04582</name>
</gene>
<dbReference type="AlphaFoldDB" id="A0A0L0G4K4"/>
<evidence type="ECO:0000256" key="1">
    <source>
        <dbReference type="SAM" id="Coils"/>
    </source>
</evidence>
<dbReference type="RefSeq" id="XP_014157055.1">
    <property type="nucleotide sequence ID" value="XM_014301580.1"/>
</dbReference>
<feature type="compositionally biased region" description="Low complexity" evidence="2">
    <location>
        <begin position="99"/>
        <end position="113"/>
    </location>
</feature>
<feature type="compositionally biased region" description="Basic and acidic residues" evidence="2">
    <location>
        <begin position="204"/>
        <end position="224"/>
    </location>
</feature>
<proteinExistence type="predicted"/>
<keyword evidence="1" id="KW-0175">Coiled coil</keyword>
<evidence type="ECO:0000256" key="2">
    <source>
        <dbReference type="SAM" id="MobiDB-lite"/>
    </source>
</evidence>
<feature type="compositionally biased region" description="Polar residues" evidence="2">
    <location>
        <begin position="173"/>
        <end position="185"/>
    </location>
</feature>
<evidence type="ECO:0000313" key="3">
    <source>
        <dbReference type="EMBL" id="KNC83153.1"/>
    </source>
</evidence>
<feature type="coiled-coil region" evidence="1">
    <location>
        <begin position="296"/>
        <end position="330"/>
    </location>
</feature>
<reference evidence="3 4" key="1">
    <citation type="submission" date="2011-02" db="EMBL/GenBank/DDBJ databases">
        <title>The Genome Sequence of Sphaeroforma arctica JP610.</title>
        <authorList>
            <consortium name="The Broad Institute Genome Sequencing Platform"/>
            <person name="Russ C."/>
            <person name="Cuomo C."/>
            <person name="Young S.K."/>
            <person name="Zeng Q."/>
            <person name="Gargeya S."/>
            <person name="Alvarado L."/>
            <person name="Berlin A."/>
            <person name="Chapman S.B."/>
            <person name="Chen Z."/>
            <person name="Freedman E."/>
            <person name="Gellesch M."/>
            <person name="Goldberg J."/>
            <person name="Griggs A."/>
            <person name="Gujja S."/>
            <person name="Heilman E."/>
            <person name="Heiman D."/>
            <person name="Howarth C."/>
            <person name="Mehta T."/>
            <person name="Neiman D."/>
            <person name="Pearson M."/>
            <person name="Roberts A."/>
            <person name="Saif S."/>
            <person name="Shea T."/>
            <person name="Shenoy N."/>
            <person name="Sisk P."/>
            <person name="Stolte C."/>
            <person name="Sykes S."/>
            <person name="White J."/>
            <person name="Yandava C."/>
            <person name="Burger G."/>
            <person name="Gray M.W."/>
            <person name="Holland P.W.H."/>
            <person name="King N."/>
            <person name="Lang F.B.F."/>
            <person name="Roger A.J."/>
            <person name="Ruiz-Trillo I."/>
            <person name="Haas B."/>
            <person name="Nusbaum C."/>
            <person name="Birren B."/>
        </authorList>
    </citation>
    <scope>NUCLEOTIDE SEQUENCE [LARGE SCALE GENOMIC DNA]</scope>
    <source>
        <strain evidence="3 4">JP610</strain>
    </source>
</reference>
<name>A0A0L0G4K4_9EUKA</name>
<feature type="compositionally biased region" description="Polar residues" evidence="2">
    <location>
        <begin position="121"/>
        <end position="130"/>
    </location>
</feature>
<dbReference type="EMBL" id="KQ241859">
    <property type="protein sequence ID" value="KNC83153.1"/>
    <property type="molecule type" value="Genomic_DNA"/>
</dbReference>
<sequence>MFIRYPMMGLQPWVNYLRCGIRSRMVIGWMAGNNCTICKDRGRDVKAATGVTIPCKKSTCSAHVHVSCAQSKRLLKFAFKDDMVCLTYCARHGGNRSRSSSAQTNTHSTHSTTKGGGAQVGRSTSASANEESGKEGDRDINRQRSKQREGESSRASRAVSQTKEGEERPAATNAGSFKSKNSKSGDSAGGIKRELKGSITNTSGEREGSTREGDRDTTEQDRNSKRPRKDVKRESSVRETKGTSTSSIAISKDASGSQLRARVQSFVRSQNTEMKEFIEQAMLGTKEKFVEILPKVRQMSEDNRALQLRIKALEDEHAALTTVQQRLNERRQAKTVPPKADNMQHVNKNLITAIFIILSELNGQSMESFNAIENKDSFILKVFDQLQAQAEEGVSPTARDRLIRGVLSKCLKEFTLI</sequence>
<feature type="compositionally biased region" description="Basic and acidic residues" evidence="2">
    <location>
        <begin position="231"/>
        <end position="241"/>
    </location>
</feature>